<evidence type="ECO:0000256" key="1">
    <source>
        <dbReference type="SAM" id="SignalP"/>
    </source>
</evidence>
<evidence type="ECO:0008006" key="4">
    <source>
        <dbReference type="Google" id="ProtNLM"/>
    </source>
</evidence>
<evidence type="ECO:0000313" key="2">
    <source>
        <dbReference type="EMBL" id="TQV72819.1"/>
    </source>
</evidence>
<sequence>MLRKKPLIRLVLSPIALVFIIALQTANARDFSEASISYLNGKNFKVEPAKQQTFTFEYVYAKDWFDLFLFIDNKDYQPSGSNRYGEITPRFTIHTFEQQSTLKRLTFAMLLERGKNGIERNLFGVGVDLNIQGFRYFNVHLYQRDDPDIAGSGNQITTTFAYPFNIGEAPLLFDGYFDWVLNSDEQSDNFHFNPQLKLDMKAMLEGEYKWYIGIEYDYWTNKFGIRDTNNFPTNQNTWSFLVKWHF</sequence>
<accession>A0A545T6G8</accession>
<gene>
    <name evidence="2" type="ORF">FLL45_15225</name>
</gene>
<dbReference type="SUPFAM" id="SSF111364">
    <property type="entry name" value="Tsx-like channel"/>
    <property type="match status" value="1"/>
</dbReference>
<comment type="caution">
    <text evidence="2">The sequence shown here is derived from an EMBL/GenBank/DDBJ whole genome shotgun (WGS) entry which is preliminary data.</text>
</comment>
<dbReference type="OrthoDB" id="104801at2"/>
<evidence type="ECO:0000313" key="3">
    <source>
        <dbReference type="Proteomes" id="UP000317839"/>
    </source>
</evidence>
<dbReference type="GO" id="GO:0009279">
    <property type="term" value="C:cell outer membrane"/>
    <property type="evidence" value="ECO:0007669"/>
    <property type="project" value="InterPro"/>
</dbReference>
<name>A0A545T6G8_9GAMM</name>
<reference evidence="2 3" key="1">
    <citation type="submission" date="2019-06" db="EMBL/GenBank/DDBJ databases">
        <title>Draft genome of Aliikangiella marina GYP-15.</title>
        <authorList>
            <person name="Wang G."/>
        </authorList>
    </citation>
    <scope>NUCLEOTIDE SEQUENCE [LARGE SCALE GENOMIC DNA]</scope>
    <source>
        <strain evidence="2 3">GYP-15</strain>
    </source>
</reference>
<proteinExistence type="predicted"/>
<dbReference type="Gene3D" id="2.40.230.20">
    <property type="entry name" value="Nucleoside-specific channel-forming protein, Tsx-like"/>
    <property type="match status" value="1"/>
</dbReference>
<keyword evidence="3" id="KW-1185">Reference proteome</keyword>
<feature type="chain" id="PRO_5021957286" description="DUF5020 family protein" evidence="1">
    <location>
        <begin position="29"/>
        <end position="246"/>
    </location>
</feature>
<dbReference type="Proteomes" id="UP000317839">
    <property type="component" value="Unassembled WGS sequence"/>
</dbReference>
<feature type="signal peptide" evidence="1">
    <location>
        <begin position="1"/>
        <end position="28"/>
    </location>
</feature>
<dbReference type="RefSeq" id="WP_142942930.1">
    <property type="nucleotide sequence ID" value="NZ_VIKR01000004.1"/>
</dbReference>
<protein>
    <recommendedName>
        <fullName evidence="4">DUF5020 family protein</fullName>
    </recommendedName>
</protein>
<keyword evidence="1" id="KW-0732">Signal</keyword>
<organism evidence="2 3">
    <name type="scientific">Aliikangiella marina</name>
    <dbReference type="NCBI Taxonomy" id="1712262"/>
    <lineage>
        <taxon>Bacteria</taxon>
        <taxon>Pseudomonadati</taxon>
        <taxon>Pseudomonadota</taxon>
        <taxon>Gammaproteobacteria</taxon>
        <taxon>Oceanospirillales</taxon>
        <taxon>Pleioneaceae</taxon>
        <taxon>Aliikangiella</taxon>
    </lineage>
</organism>
<dbReference type="AlphaFoldDB" id="A0A545T6G8"/>
<dbReference type="InterPro" id="IPR036777">
    <property type="entry name" value="Channel_Tsx-like_sf"/>
</dbReference>
<dbReference type="EMBL" id="VIKR01000004">
    <property type="protein sequence ID" value="TQV72819.1"/>
    <property type="molecule type" value="Genomic_DNA"/>
</dbReference>